<dbReference type="SUPFAM" id="SSF53659">
    <property type="entry name" value="Isocitrate/Isopropylmalate dehydrogenase-like"/>
    <property type="match status" value="1"/>
</dbReference>
<comment type="pathway">
    <text evidence="2">Metabolic intermediate biosynthesis; acetyl-CoA biosynthesis; acetyl-CoA from acetate: step 2/2.</text>
</comment>
<dbReference type="InterPro" id="IPR004614">
    <property type="entry name" value="P_AcTrfase"/>
</dbReference>
<evidence type="ECO:0000256" key="3">
    <source>
        <dbReference type="ARBA" id="ARBA00005656"/>
    </source>
</evidence>
<dbReference type="AlphaFoldDB" id="A0A098QU01"/>
<dbReference type="OrthoDB" id="9805787at2"/>
<dbReference type="EC" id="2.3.1.8" evidence="4"/>
<dbReference type="Proteomes" id="UP000029692">
    <property type="component" value="Unassembled WGS sequence"/>
</dbReference>
<dbReference type="PANTHER" id="PTHR43356">
    <property type="entry name" value="PHOSPHATE ACETYLTRANSFERASE"/>
    <property type="match status" value="1"/>
</dbReference>
<dbReference type="PANTHER" id="PTHR43356:SF3">
    <property type="entry name" value="PHOSPHATE ACETYLTRANSFERASE"/>
    <property type="match status" value="1"/>
</dbReference>
<evidence type="ECO:0000256" key="4">
    <source>
        <dbReference type="ARBA" id="ARBA00012707"/>
    </source>
</evidence>
<accession>A0A098QU01</accession>
<evidence type="ECO:0000256" key="6">
    <source>
        <dbReference type="ARBA" id="ARBA00022679"/>
    </source>
</evidence>
<reference evidence="10 11" key="1">
    <citation type="submission" date="2014-05" db="EMBL/GenBank/DDBJ databases">
        <title>De novo Genome Sequence of Spirocheata sp.</title>
        <authorList>
            <person name="Shivani Y."/>
            <person name="Subhash Y."/>
            <person name="Tushar L."/>
            <person name="Sasikala C."/>
            <person name="Ramana C.V."/>
        </authorList>
    </citation>
    <scope>NUCLEOTIDE SEQUENCE [LARGE SCALE GENOMIC DNA]</scope>
    <source>
        <strain evidence="10 11">JC230</strain>
    </source>
</reference>
<dbReference type="InterPro" id="IPR012147">
    <property type="entry name" value="P_Ac_Bu_trans"/>
</dbReference>
<dbReference type="Gene3D" id="3.40.50.10750">
    <property type="entry name" value="Isocitrate/Isopropylmalate dehydrogenase-like"/>
    <property type="match status" value="1"/>
</dbReference>
<dbReference type="Gene3D" id="3.40.50.10950">
    <property type="match status" value="1"/>
</dbReference>
<dbReference type="InterPro" id="IPR002505">
    <property type="entry name" value="PTA_PTB"/>
</dbReference>
<dbReference type="RefSeq" id="WP_037549367.1">
    <property type="nucleotide sequence ID" value="NZ_JNUP01000070.1"/>
</dbReference>
<evidence type="ECO:0000256" key="8">
    <source>
        <dbReference type="ARBA" id="ARBA00031108"/>
    </source>
</evidence>
<dbReference type="PIRSF" id="PIRSF000428">
    <property type="entry name" value="P_Ac_trans"/>
    <property type="match status" value="1"/>
</dbReference>
<evidence type="ECO:0000313" key="11">
    <source>
        <dbReference type="Proteomes" id="UP000029692"/>
    </source>
</evidence>
<dbReference type="EMBL" id="JNUP01000070">
    <property type="protein sequence ID" value="KGE71081.1"/>
    <property type="molecule type" value="Genomic_DNA"/>
</dbReference>
<dbReference type="InterPro" id="IPR042113">
    <property type="entry name" value="P_AcTrfase_dom1"/>
</dbReference>
<comment type="caution">
    <text evidence="10">The sequence shown here is derived from an EMBL/GenBank/DDBJ whole genome shotgun (WGS) entry which is preliminary data.</text>
</comment>
<evidence type="ECO:0000256" key="2">
    <source>
        <dbReference type="ARBA" id="ARBA00004989"/>
    </source>
</evidence>
<gene>
    <name evidence="10" type="ORF">DC28_13015</name>
</gene>
<proteinExistence type="inferred from homology"/>
<dbReference type="Pfam" id="PF01515">
    <property type="entry name" value="PTA_PTB"/>
    <property type="match status" value="1"/>
</dbReference>
<organism evidence="10 11">
    <name type="scientific">Spirochaeta lutea</name>
    <dbReference type="NCBI Taxonomy" id="1480694"/>
    <lineage>
        <taxon>Bacteria</taxon>
        <taxon>Pseudomonadati</taxon>
        <taxon>Spirochaetota</taxon>
        <taxon>Spirochaetia</taxon>
        <taxon>Spirochaetales</taxon>
        <taxon>Spirochaetaceae</taxon>
        <taxon>Spirochaeta</taxon>
    </lineage>
</organism>
<protein>
    <recommendedName>
        <fullName evidence="5">Phosphate acetyltransferase</fullName>
        <ecNumber evidence="4">2.3.1.8</ecNumber>
    </recommendedName>
    <alternativeName>
        <fullName evidence="8">Phosphotransacetylase</fullName>
    </alternativeName>
</protein>
<sequence>MTFIETIQQKAISLGKALVLPEGTEPRTIQAARIILDKGIAASVSLIGIPEEIRKAAQPLGVALDGITLENPGESPELPGFAEEYFQLRKHKGMTPEKAAGDILDPLRWGCMMVRLGKADAMVAGAENTTGDVLKAAFTIIKTKPGIKSASSCFVMIHPDTAWGAEGRMVFSDCATIPNPTAEQLAEIALAAAESCKTFLQTEPRVALLSYSTKGSAGGPEVDKVVQALEIIKTQRPDLAVDGELQLDAALVPSVAAKKAPDSKVAGSANTLIFPDLQAGNIGYKLVQRLGGAEAIGPILQGFAKPISDLSRGCSVDDIVNVSALTISQTEV</sequence>
<dbReference type="NCBIfam" id="TIGR00651">
    <property type="entry name" value="pta"/>
    <property type="match status" value="1"/>
</dbReference>
<feature type="domain" description="Phosphate acetyl/butaryl transferase" evidence="9">
    <location>
        <begin position="3"/>
        <end position="327"/>
    </location>
</feature>
<evidence type="ECO:0000256" key="5">
    <source>
        <dbReference type="ARBA" id="ARBA00021528"/>
    </source>
</evidence>
<dbReference type="eggNOG" id="COG0280">
    <property type="taxonomic scope" value="Bacteria"/>
</dbReference>
<evidence type="ECO:0000256" key="1">
    <source>
        <dbReference type="ARBA" id="ARBA00000705"/>
    </source>
</evidence>
<dbReference type="InterPro" id="IPR042112">
    <property type="entry name" value="P_AcTrfase_dom2"/>
</dbReference>
<evidence type="ECO:0000313" key="10">
    <source>
        <dbReference type="EMBL" id="KGE71081.1"/>
    </source>
</evidence>
<comment type="similarity">
    <text evidence="3">Belongs to the phosphate acetyltransferase and butyryltransferase family.</text>
</comment>
<evidence type="ECO:0000256" key="7">
    <source>
        <dbReference type="ARBA" id="ARBA00023315"/>
    </source>
</evidence>
<dbReference type="GO" id="GO:0008959">
    <property type="term" value="F:phosphate acetyltransferase activity"/>
    <property type="evidence" value="ECO:0007669"/>
    <property type="project" value="UniProtKB-EC"/>
</dbReference>
<keyword evidence="6" id="KW-0808">Transferase</keyword>
<evidence type="ECO:0000259" key="9">
    <source>
        <dbReference type="Pfam" id="PF01515"/>
    </source>
</evidence>
<dbReference type="InterPro" id="IPR050500">
    <property type="entry name" value="Phos_Acetyltrans/Butyryltrans"/>
</dbReference>
<comment type="catalytic activity">
    <reaction evidence="1">
        <text>acetyl-CoA + phosphate = acetyl phosphate + CoA</text>
        <dbReference type="Rhea" id="RHEA:19521"/>
        <dbReference type="ChEBI" id="CHEBI:22191"/>
        <dbReference type="ChEBI" id="CHEBI:43474"/>
        <dbReference type="ChEBI" id="CHEBI:57287"/>
        <dbReference type="ChEBI" id="CHEBI:57288"/>
        <dbReference type="EC" id="2.3.1.8"/>
    </reaction>
</comment>
<keyword evidence="7" id="KW-0012">Acyltransferase</keyword>
<keyword evidence="11" id="KW-1185">Reference proteome</keyword>
<dbReference type="STRING" id="1480694.DC28_13015"/>
<name>A0A098QU01_9SPIO</name>
<dbReference type="NCBIfam" id="NF007233">
    <property type="entry name" value="PRK09653.1"/>
    <property type="match status" value="1"/>
</dbReference>